<accession>A0ABU9H717</accession>
<dbReference type="Pfam" id="PF04338">
    <property type="entry name" value="DUF481"/>
    <property type="match status" value="1"/>
</dbReference>
<organism evidence="2 3">
    <name type="scientific">Psychromonas arctica</name>
    <dbReference type="NCBI Taxonomy" id="168275"/>
    <lineage>
        <taxon>Bacteria</taxon>
        <taxon>Pseudomonadati</taxon>
        <taxon>Pseudomonadota</taxon>
        <taxon>Gammaproteobacteria</taxon>
        <taxon>Alteromonadales</taxon>
        <taxon>Psychromonadaceae</taxon>
        <taxon>Psychromonas</taxon>
    </lineage>
</organism>
<evidence type="ECO:0000313" key="2">
    <source>
        <dbReference type="EMBL" id="MEL0657583.1"/>
    </source>
</evidence>
<evidence type="ECO:0000313" key="3">
    <source>
        <dbReference type="Proteomes" id="UP001366060"/>
    </source>
</evidence>
<dbReference type="InterPro" id="IPR007433">
    <property type="entry name" value="DUF481"/>
</dbReference>
<dbReference type="Proteomes" id="UP001366060">
    <property type="component" value="Unassembled WGS sequence"/>
</dbReference>
<reference evidence="2 3" key="1">
    <citation type="submission" date="2024-02" db="EMBL/GenBank/DDBJ databases">
        <title>Bacteria isolated from the canopy kelp, Nereocystis luetkeana.</title>
        <authorList>
            <person name="Pfister C.A."/>
            <person name="Younker I.T."/>
            <person name="Light S.H."/>
        </authorList>
    </citation>
    <scope>NUCLEOTIDE SEQUENCE [LARGE SCALE GENOMIC DNA]</scope>
    <source>
        <strain evidence="2 3">TI.2.07</strain>
    </source>
</reference>
<keyword evidence="3" id="KW-1185">Reference proteome</keyword>
<keyword evidence="1" id="KW-0732">Signal</keyword>
<proteinExistence type="predicted"/>
<gene>
    <name evidence="2" type="ORF">V6255_00400</name>
</gene>
<protein>
    <submittedName>
        <fullName evidence="2">DUF481 domain-containing protein</fullName>
    </submittedName>
</protein>
<feature type="signal peptide" evidence="1">
    <location>
        <begin position="1"/>
        <end position="20"/>
    </location>
</feature>
<comment type="caution">
    <text evidence="2">The sequence shown here is derived from an EMBL/GenBank/DDBJ whole genome shotgun (WGS) entry which is preliminary data.</text>
</comment>
<dbReference type="RefSeq" id="WP_341626362.1">
    <property type="nucleotide sequence ID" value="NZ_JBAKBA010000001.1"/>
</dbReference>
<sequence>MNKLLLTAAIALTVPMTVHAKSEFVEGDATLAGEAELGASLTTGNTDTSSFKASLALKQELGNWENEYVFQGLYKEDEDEVTAKRFYAGLQGNYQIDDTSYLFANTGYERDPFTGYDFTSITAVGYGHHFIENETMSLNAEIGPGYIYQKLDDDSAETEGENYDSSAVAHFVIDFQTKISDSAKFQQKFVADWGSKLDGRSETSLSTKIIGALSMKFAVVVRYNSKPLDEKKSTDTATNMTLLYAF</sequence>
<evidence type="ECO:0000256" key="1">
    <source>
        <dbReference type="SAM" id="SignalP"/>
    </source>
</evidence>
<dbReference type="EMBL" id="JBAKBA010000001">
    <property type="protein sequence ID" value="MEL0657583.1"/>
    <property type="molecule type" value="Genomic_DNA"/>
</dbReference>
<feature type="chain" id="PRO_5045098601" evidence="1">
    <location>
        <begin position="21"/>
        <end position="246"/>
    </location>
</feature>
<name>A0ABU9H717_9GAMM</name>